<feature type="chain" id="PRO_5047052268" evidence="8">
    <location>
        <begin position="23"/>
        <end position="424"/>
    </location>
</feature>
<evidence type="ECO:0000256" key="5">
    <source>
        <dbReference type="ARBA" id="ARBA00022729"/>
    </source>
</evidence>
<name>A0ABQ4PA15_9GAMM</name>
<dbReference type="Gene3D" id="2.40.160.60">
    <property type="entry name" value="Outer membrane protein transport protein (OMPP1/FadL/TodX)"/>
    <property type="match status" value="1"/>
</dbReference>
<keyword evidence="7" id="KW-0998">Cell outer membrane</keyword>
<proteinExistence type="inferred from homology"/>
<feature type="signal peptide" evidence="8">
    <location>
        <begin position="1"/>
        <end position="22"/>
    </location>
</feature>
<comment type="caution">
    <text evidence="9">The sequence shown here is derived from an EMBL/GenBank/DDBJ whole genome shotgun (WGS) entry which is preliminary data.</text>
</comment>
<keyword evidence="10" id="KW-1185">Reference proteome</keyword>
<keyword evidence="3" id="KW-1134">Transmembrane beta strand</keyword>
<evidence type="ECO:0000313" key="10">
    <source>
        <dbReference type="Proteomes" id="UP000887104"/>
    </source>
</evidence>
<evidence type="ECO:0000256" key="6">
    <source>
        <dbReference type="ARBA" id="ARBA00023136"/>
    </source>
</evidence>
<keyword evidence="6" id="KW-0472">Membrane</keyword>
<evidence type="ECO:0000256" key="1">
    <source>
        <dbReference type="ARBA" id="ARBA00004571"/>
    </source>
</evidence>
<organism evidence="9 10">
    <name type="scientific">Shewanella sairae</name>
    <dbReference type="NCBI Taxonomy" id="190310"/>
    <lineage>
        <taxon>Bacteria</taxon>
        <taxon>Pseudomonadati</taxon>
        <taxon>Pseudomonadota</taxon>
        <taxon>Gammaproteobacteria</taxon>
        <taxon>Alteromonadales</taxon>
        <taxon>Shewanellaceae</taxon>
        <taxon>Shewanella</taxon>
    </lineage>
</organism>
<dbReference type="EMBL" id="BPEY01000021">
    <property type="protein sequence ID" value="GIU44378.1"/>
    <property type="molecule type" value="Genomic_DNA"/>
</dbReference>
<dbReference type="Proteomes" id="UP000887104">
    <property type="component" value="Unassembled WGS sequence"/>
</dbReference>
<evidence type="ECO:0000313" key="9">
    <source>
        <dbReference type="EMBL" id="GIU44378.1"/>
    </source>
</evidence>
<comment type="similarity">
    <text evidence="2">Belongs to the OmpP1/FadL family.</text>
</comment>
<keyword evidence="4" id="KW-0812">Transmembrane</keyword>
<dbReference type="RefSeq" id="WP_220780600.1">
    <property type="nucleotide sequence ID" value="NZ_BPEY01000021.1"/>
</dbReference>
<keyword evidence="5 8" id="KW-0732">Signal</keyword>
<dbReference type="Pfam" id="PF03349">
    <property type="entry name" value="Toluene_X"/>
    <property type="match status" value="1"/>
</dbReference>
<evidence type="ECO:0000256" key="8">
    <source>
        <dbReference type="SAM" id="SignalP"/>
    </source>
</evidence>
<dbReference type="SUPFAM" id="SSF56935">
    <property type="entry name" value="Porins"/>
    <property type="match status" value="1"/>
</dbReference>
<accession>A0ABQ4PA15</accession>
<evidence type="ECO:0000256" key="7">
    <source>
        <dbReference type="ARBA" id="ARBA00023237"/>
    </source>
</evidence>
<sequence length="424" mass="45503">MKYFNKTLIAVSVALASTQTMAAGFQLNSQSAVGIGRAFAGDAVIADNASVLARNPAAMAMFDTTAISVGMTYADVTVEVQDANWDRGPLAPNAPDVEYGHVANAAEGKLIPNAYYIQPINDTFAFGLAAFSNYGTGTDTSDLTAGGNLPVPGDLVGNTEVTTVNFNASVSARINDQWSVGLGLDIIHGEGVLTRDGQTVITGPDSVNFVDVEADGIGFGGIVGVTYEMNANNRFGLSYRFSPDIDVDGTLNRLGTEYEEMTVPLADIAQFAGFHQLTDTFAVHYTAQWTQWSNFTSVDLHDNNGTTVLKEYQWNDSWFLSAGVTYQLDEKMTLRAGIAYDQGVVGDIESISIPDSDRNWFTVGATYQLNKHSSVDFGYAYVTGRDTQVTEQSVVVDSVPLNGTLTATTSTGANYFSLAYNYQF</sequence>
<evidence type="ECO:0000256" key="2">
    <source>
        <dbReference type="ARBA" id="ARBA00008163"/>
    </source>
</evidence>
<comment type="subcellular location">
    <subcellularLocation>
        <location evidence="1">Cell outer membrane</location>
        <topology evidence="1">Multi-pass membrane protein</topology>
    </subcellularLocation>
</comment>
<gene>
    <name evidence="9" type="ORF">TUM4438_15430</name>
</gene>
<evidence type="ECO:0000256" key="3">
    <source>
        <dbReference type="ARBA" id="ARBA00022452"/>
    </source>
</evidence>
<dbReference type="PANTHER" id="PTHR35093">
    <property type="entry name" value="OUTER MEMBRANE PROTEIN NMB0088-RELATED"/>
    <property type="match status" value="1"/>
</dbReference>
<reference evidence="9" key="1">
    <citation type="submission" date="2021-05" db="EMBL/GenBank/DDBJ databases">
        <title>Molecular characterization for Shewanella algae harboring chromosomal blaOXA-55-like strains isolated from clinical and environment sample.</title>
        <authorList>
            <person name="Ohama Y."/>
            <person name="Aoki K."/>
            <person name="Harada S."/>
            <person name="Moriya K."/>
            <person name="Ishii Y."/>
            <person name="Tateda K."/>
        </authorList>
    </citation>
    <scope>NUCLEOTIDE SEQUENCE</scope>
    <source>
        <strain evidence="9">JCM 11563</strain>
    </source>
</reference>
<dbReference type="PANTHER" id="PTHR35093:SF1">
    <property type="entry name" value="OUTER MEMBRANE LONG-CHAIN FATTY ACID RECEPTOR FADL FAMILY"/>
    <property type="match status" value="1"/>
</dbReference>
<protein>
    <submittedName>
        <fullName evidence="9">Aromatic hydrocarbon degradation protein</fullName>
    </submittedName>
</protein>
<dbReference type="InterPro" id="IPR005017">
    <property type="entry name" value="OMPP1/FadL/TodX"/>
</dbReference>
<evidence type="ECO:0000256" key="4">
    <source>
        <dbReference type="ARBA" id="ARBA00022692"/>
    </source>
</evidence>